<evidence type="ECO:0000256" key="1">
    <source>
        <dbReference type="SAM" id="MobiDB-lite"/>
    </source>
</evidence>
<evidence type="ECO:0000313" key="3">
    <source>
        <dbReference type="Proteomes" id="UP001293593"/>
    </source>
</evidence>
<evidence type="ECO:0000313" key="2">
    <source>
        <dbReference type="EMBL" id="KAK4269649.1"/>
    </source>
</evidence>
<dbReference type="AlphaFoldDB" id="A0AAE1MLC9"/>
<proteinExistence type="predicted"/>
<feature type="region of interest" description="Disordered" evidence="1">
    <location>
        <begin position="1"/>
        <end position="35"/>
    </location>
</feature>
<comment type="caution">
    <text evidence="2">The sequence shown here is derived from an EMBL/GenBank/DDBJ whole genome shotgun (WGS) entry which is preliminary data.</text>
</comment>
<dbReference type="EMBL" id="JAWXYG010000006">
    <property type="protein sequence ID" value="KAK4269649.1"/>
    <property type="molecule type" value="Genomic_DNA"/>
</dbReference>
<name>A0AAE1MLC9_9FABA</name>
<keyword evidence="3" id="KW-1185">Reference proteome</keyword>
<gene>
    <name evidence="2" type="ORF">QN277_022779</name>
</gene>
<organism evidence="2 3">
    <name type="scientific">Acacia crassicarpa</name>
    <name type="common">northern wattle</name>
    <dbReference type="NCBI Taxonomy" id="499986"/>
    <lineage>
        <taxon>Eukaryota</taxon>
        <taxon>Viridiplantae</taxon>
        <taxon>Streptophyta</taxon>
        <taxon>Embryophyta</taxon>
        <taxon>Tracheophyta</taxon>
        <taxon>Spermatophyta</taxon>
        <taxon>Magnoliopsida</taxon>
        <taxon>eudicotyledons</taxon>
        <taxon>Gunneridae</taxon>
        <taxon>Pentapetalae</taxon>
        <taxon>rosids</taxon>
        <taxon>fabids</taxon>
        <taxon>Fabales</taxon>
        <taxon>Fabaceae</taxon>
        <taxon>Caesalpinioideae</taxon>
        <taxon>mimosoid clade</taxon>
        <taxon>Acacieae</taxon>
        <taxon>Acacia</taxon>
    </lineage>
</organism>
<accession>A0AAE1MLC9</accession>
<reference evidence="2" key="1">
    <citation type="submission" date="2023-10" db="EMBL/GenBank/DDBJ databases">
        <title>Chromosome-level genome of the transformable northern wattle, Acacia crassicarpa.</title>
        <authorList>
            <person name="Massaro I."/>
            <person name="Sinha N.R."/>
            <person name="Poethig S."/>
            <person name="Leichty A.R."/>
        </authorList>
    </citation>
    <scope>NUCLEOTIDE SEQUENCE</scope>
    <source>
        <strain evidence="2">Acra3RX</strain>
        <tissue evidence="2">Leaf</tissue>
    </source>
</reference>
<protein>
    <submittedName>
        <fullName evidence="2">Uncharacterized protein</fullName>
    </submittedName>
</protein>
<dbReference type="Proteomes" id="UP001293593">
    <property type="component" value="Unassembled WGS sequence"/>
</dbReference>
<sequence>MQGSEAEDANNRNLTGDSTEESPSLCATRVGSEAGRRRERLMHRVGAQFEYEGTQRFCHAVCWLLGGHLGQKGTLEEDSMGAQTMLRLAICGECEAEE</sequence>